<dbReference type="AlphaFoldDB" id="A0A561BRE0"/>
<feature type="domain" description="Aminotransferase class V" evidence="1">
    <location>
        <begin position="55"/>
        <end position="285"/>
    </location>
</feature>
<dbReference type="GO" id="GO:0016829">
    <property type="term" value="F:lyase activity"/>
    <property type="evidence" value="ECO:0007669"/>
    <property type="project" value="UniProtKB-KW"/>
</dbReference>
<dbReference type="Proteomes" id="UP000318380">
    <property type="component" value="Unassembled WGS sequence"/>
</dbReference>
<evidence type="ECO:0000313" key="2">
    <source>
        <dbReference type="EMBL" id="TWD81342.1"/>
    </source>
</evidence>
<dbReference type="Gene3D" id="3.40.640.10">
    <property type="entry name" value="Type I PLP-dependent aspartate aminotransferase-like (Major domain)"/>
    <property type="match status" value="1"/>
</dbReference>
<dbReference type="InterPro" id="IPR015421">
    <property type="entry name" value="PyrdxlP-dep_Trfase_major"/>
</dbReference>
<dbReference type="Gene3D" id="3.90.1150.10">
    <property type="entry name" value="Aspartate Aminotransferase, domain 1"/>
    <property type="match status" value="1"/>
</dbReference>
<dbReference type="Pfam" id="PF00266">
    <property type="entry name" value="Aminotran_5"/>
    <property type="match status" value="1"/>
</dbReference>
<dbReference type="SUPFAM" id="SSF53383">
    <property type="entry name" value="PLP-dependent transferases"/>
    <property type="match status" value="1"/>
</dbReference>
<name>A0A561BRE0_9ACTN</name>
<dbReference type="RefSeq" id="WP_145806114.1">
    <property type="nucleotide sequence ID" value="NZ_VIVK01000001.1"/>
</dbReference>
<accession>A0A561BRE0</accession>
<dbReference type="PANTHER" id="PTHR43586">
    <property type="entry name" value="CYSTEINE DESULFURASE"/>
    <property type="match status" value="1"/>
</dbReference>
<gene>
    <name evidence="2" type="ORF">FB561_2454</name>
</gene>
<protein>
    <submittedName>
        <fullName evidence="2">Selenocysteine lyase/cysteine desulfurase</fullName>
    </submittedName>
</protein>
<dbReference type="InterPro" id="IPR015424">
    <property type="entry name" value="PyrdxlP-dep_Trfase"/>
</dbReference>
<reference evidence="2 3" key="1">
    <citation type="submission" date="2019-06" db="EMBL/GenBank/DDBJ databases">
        <title>Sequencing the genomes of 1000 actinobacteria strains.</title>
        <authorList>
            <person name="Klenk H.-P."/>
        </authorList>
    </citation>
    <scope>NUCLEOTIDE SEQUENCE [LARGE SCALE GENOMIC DNA]</scope>
    <source>
        <strain evidence="2 3">DSM 24683</strain>
    </source>
</reference>
<evidence type="ECO:0000313" key="3">
    <source>
        <dbReference type="Proteomes" id="UP000318380"/>
    </source>
</evidence>
<dbReference type="InterPro" id="IPR000192">
    <property type="entry name" value="Aminotrans_V_dom"/>
</dbReference>
<evidence type="ECO:0000259" key="1">
    <source>
        <dbReference type="Pfam" id="PF00266"/>
    </source>
</evidence>
<comment type="caution">
    <text evidence="2">The sequence shown here is derived from an EMBL/GenBank/DDBJ whole genome shotgun (WGS) entry which is preliminary data.</text>
</comment>
<keyword evidence="3" id="KW-1185">Reference proteome</keyword>
<dbReference type="InterPro" id="IPR015422">
    <property type="entry name" value="PyrdxlP-dep_Trfase_small"/>
</dbReference>
<sequence length="347" mass="36949">MTSVADYAHLWEPQPGWLNTASYGLPPRPGWEAMQAALADWRVGATSWEPWDASTRRARESFARLVNASAEDVFVGGTVSAALAPIAAGLPDGARVLVDEVEFTSNVYPWKVHEDRGIEVVSAATDDLVAAIRPGVDVVAVSAVQSSTGAVLDLPAVVAACQRIDALLIVDASQAAGWLPLDVTGLDALVAHSYKWLMSPRGATLGYLSPRLRERCRPLQAGWYAGEDRHSSYYGTGMDLASDARRFDQSPAWFSFVAAAPTLELLEEIGIAAIHAHNVSLANEFRAGVGLPAGDSAIVSTRMPGAEEAFAAAGIRAAVRNGGLRVSFHVYSTSEDVQLALKALERL</sequence>
<keyword evidence="2" id="KW-0456">Lyase</keyword>
<dbReference type="EMBL" id="VIVK01000001">
    <property type="protein sequence ID" value="TWD81342.1"/>
    <property type="molecule type" value="Genomic_DNA"/>
</dbReference>
<proteinExistence type="predicted"/>
<dbReference type="OrthoDB" id="250246at2"/>
<organism evidence="2 3">
    <name type="scientific">Kribbella amoyensis</name>
    <dbReference type="NCBI Taxonomy" id="996641"/>
    <lineage>
        <taxon>Bacteria</taxon>
        <taxon>Bacillati</taxon>
        <taxon>Actinomycetota</taxon>
        <taxon>Actinomycetes</taxon>
        <taxon>Propionibacteriales</taxon>
        <taxon>Kribbellaceae</taxon>
        <taxon>Kribbella</taxon>
    </lineage>
</organism>
<dbReference type="PANTHER" id="PTHR43586:SF21">
    <property type="entry name" value="PYRIDOXAL PHOSPHATE (PLP)-DEPENDENT ASPARTATE AMINOTRANSFERASE SUPERFAMILY"/>
    <property type="match status" value="1"/>
</dbReference>